<evidence type="ECO:0000313" key="5">
    <source>
        <dbReference type="Proteomes" id="UP000541352"/>
    </source>
</evidence>
<feature type="transmembrane region" description="Helical" evidence="2">
    <location>
        <begin position="103"/>
        <end position="121"/>
    </location>
</feature>
<dbReference type="InterPro" id="IPR010559">
    <property type="entry name" value="Sig_transdc_His_kin_internal"/>
</dbReference>
<feature type="transmembrane region" description="Helical" evidence="2">
    <location>
        <begin position="152"/>
        <end position="168"/>
    </location>
</feature>
<feature type="domain" description="Signal transduction histidine kinase internal region" evidence="3">
    <location>
        <begin position="262"/>
        <end position="341"/>
    </location>
</feature>
<reference evidence="4 5" key="1">
    <citation type="submission" date="2020-08" db="EMBL/GenBank/DDBJ databases">
        <title>Genomic Encyclopedia of Type Strains, Phase IV (KMG-IV): sequencing the most valuable type-strain genomes for metagenomic binning, comparative biology and taxonomic classification.</title>
        <authorList>
            <person name="Goeker M."/>
        </authorList>
    </citation>
    <scope>NUCLEOTIDE SEQUENCE [LARGE SCALE GENOMIC DNA]</scope>
    <source>
        <strain evidence="4 5">DSM 17976</strain>
    </source>
</reference>
<feature type="transmembrane region" description="Helical" evidence="2">
    <location>
        <begin position="188"/>
        <end position="208"/>
    </location>
</feature>
<feature type="transmembrane region" description="Helical" evidence="2">
    <location>
        <begin position="76"/>
        <end position="96"/>
    </location>
</feature>
<dbReference type="GO" id="GO:0016020">
    <property type="term" value="C:membrane"/>
    <property type="evidence" value="ECO:0007669"/>
    <property type="project" value="InterPro"/>
</dbReference>
<keyword evidence="2" id="KW-0812">Transmembrane</keyword>
<dbReference type="PANTHER" id="PTHR34220:SF7">
    <property type="entry name" value="SENSOR HISTIDINE KINASE YPDA"/>
    <property type="match status" value="1"/>
</dbReference>
<comment type="caution">
    <text evidence="4">The sequence shown here is derived from an EMBL/GenBank/DDBJ whole genome shotgun (WGS) entry which is preliminary data.</text>
</comment>
<dbReference type="InterPro" id="IPR050640">
    <property type="entry name" value="Bact_2-comp_sensor_kinase"/>
</dbReference>
<keyword evidence="4" id="KW-0808">Transferase</keyword>
<keyword evidence="2" id="KW-1133">Transmembrane helix</keyword>
<name>A0A7W5ZHA3_9BACT</name>
<keyword evidence="4" id="KW-0418">Kinase</keyword>
<feature type="transmembrane region" description="Helical" evidence="2">
    <location>
        <begin position="50"/>
        <end position="70"/>
    </location>
</feature>
<dbReference type="Proteomes" id="UP000541352">
    <property type="component" value="Unassembled WGS sequence"/>
</dbReference>
<dbReference type="Pfam" id="PF06580">
    <property type="entry name" value="His_kinase"/>
    <property type="match status" value="1"/>
</dbReference>
<proteinExistence type="predicted"/>
<keyword evidence="5" id="KW-1185">Reference proteome</keyword>
<accession>A0A7W5ZHA3</accession>
<evidence type="ECO:0000256" key="1">
    <source>
        <dbReference type="SAM" id="Coils"/>
    </source>
</evidence>
<evidence type="ECO:0000256" key="2">
    <source>
        <dbReference type="SAM" id="Phobius"/>
    </source>
</evidence>
<dbReference type="Gene3D" id="3.30.565.10">
    <property type="entry name" value="Histidine kinase-like ATPase, C-terminal domain"/>
    <property type="match status" value="1"/>
</dbReference>
<feature type="coiled-coil region" evidence="1">
    <location>
        <begin position="230"/>
        <end position="260"/>
    </location>
</feature>
<keyword evidence="2" id="KW-0472">Membrane</keyword>
<dbReference type="EMBL" id="JACIBY010000001">
    <property type="protein sequence ID" value="MBB3836575.1"/>
    <property type="molecule type" value="Genomic_DNA"/>
</dbReference>
<feature type="transmembrane region" description="Helical" evidence="2">
    <location>
        <begin position="127"/>
        <end position="145"/>
    </location>
</feature>
<sequence length="469" mass="54013">MLKALSESLNAKKNALSQTLVRWVRPLWRWVSRQGVTDALSEDRRNKVKLTNRLAATVSLMLIGPLFNYIQVLDVFILHFLAILSYLIPIFINRLGWYSTARWWFVLTPPVFNLIGAGLLTEGPASAAKISFMAMIILPILLFQITEWFQMLLGLGWVFLTVLSFDYVTDLIPRSAWIANDAHYDNPYVAHMGIIWSMVMLTVAFIYLQLVNRGNQQKLTKALDETDRQRAVLDDTNALLRQQNEEIERQRLDIEHINHDLRLQALKAQMDPHFLFNALGSIQHFILKQETKESLNYLAKFSKLIRQMLENSVNDRVALADETRALSYYIDLERLRFENKFEYLIDIDETIDAERTEIPPMLLQPYIENAILHGLRPKEEGGGQLKVVILRQFDDLLCVIEDNGIGREAAAYINSHRRRAHISRGTSFTDSRIRLLNANRTQAVSAITIDLMDEQGNPRGTRVELKIPL</sequence>
<dbReference type="GO" id="GO:0000155">
    <property type="term" value="F:phosphorelay sensor kinase activity"/>
    <property type="evidence" value="ECO:0007669"/>
    <property type="project" value="InterPro"/>
</dbReference>
<organism evidence="4 5">
    <name type="scientific">Runella defluvii</name>
    <dbReference type="NCBI Taxonomy" id="370973"/>
    <lineage>
        <taxon>Bacteria</taxon>
        <taxon>Pseudomonadati</taxon>
        <taxon>Bacteroidota</taxon>
        <taxon>Cytophagia</taxon>
        <taxon>Cytophagales</taxon>
        <taxon>Spirosomataceae</taxon>
        <taxon>Runella</taxon>
    </lineage>
</organism>
<dbReference type="RefSeq" id="WP_183971309.1">
    <property type="nucleotide sequence ID" value="NZ_JACIBY010000001.1"/>
</dbReference>
<keyword evidence="1" id="KW-0175">Coiled coil</keyword>
<gene>
    <name evidence="4" type="ORF">FHS57_000557</name>
</gene>
<dbReference type="AlphaFoldDB" id="A0A7W5ZHA3"/>
<protein>
    <submittedName>
        <fullName evidence="4">Sensor histidine kinase YesM</fullName>
    </submittedName>
</protein>
<evidence type="ECO:0000313" key="4">
    <source>
        <dbReference type="EMBL" id="MBB3836575.1"/>
    </source>
</evidence>
<dbReference type="PANTHER" id="PTHR34220">
    <property type="entry name" value="SENSOR HISTIDINE KINASE YPDA"/>
    <property type="match status" value="1"/>
</dbReference>
<dbReference type="SUPFAM" id="SSF55874">
    <property type="entry name" value="ATPase domain of HSP90 chaperone/DNA topoisomerase II/histidine kinase"/>
    <property type="match status" value="1"/>
</dbReference>
<dbReference type="InterPro" id="IPR036890">
    <property type="entry name" value="HATPase_C_sf"/>
</dbReference>
<evidence type="ECO:0000259" key="3">
    <source>
        <dbReference type="Pfam" id="PF06580"/>
    </source>
</evidence>